<dbReference type="InterPro" id="IPR036322">
    <property type="entry name" value="WD40_repeat_dom_sf"/>
</dbReference>
<evidence type="ECO:0000313" key="12">
    <source>
        <dbReference type="RefSeq" id="XP_024936809.1"/>
    </source>
</evidence>
<feature type="repeat" description="RCC1" evidence="3">
    <location>
        <begin position="902"/>
        <end position="953"/>
    </location>
</feature>
<evidence type="ECO:0000313" key="9">
    <source>
        <dbReference type="RefSeq" id="XP_015586713.1"/>
    </source>
</evidence>
<dbReference type="PROSITE" id="PS50012">
    <property type="entry name" value="RCC1_3"/>
    <property type="match status" value="5"/>
</dbReference>
<feature type="repeat" description="RCC1" evidence="3">
    <location>
        <begin position="954"/>
        <end position="1005"/>
    </location>
</feature>
<dbReference type="Proteomes" id="UP000694920">
    <property type="component" value="Unplaced"/>
</dbReference>
<organism evidence="6 11">
    <name type="scientific">Cephus cinctus</name>
    <name type="common">Wheat stem sawfly</name>
    <dbReference type="NCBI Taxonomy" id="211228"/>
    <lineage>
        <taxon>Eukaryota</taxon>
        <taxon>Metazoa</taxon>
        <taxon>Ecdysozoa</taxon>
        <taxon>Arthropoda</taxon>
        <taxon>Hexapoda</taxon>
        <taxon>Insecta</taxon>
        <taxon>Pterygota</taxon>
        <taxon>Neoptera</taxon>
        <taxon>Endopterygota</taxon>
        <taxon>Hymenoptera</taxon>
        <taxon>Cephoidea</taxon>
        <taxon>Cephidae</taxon>
        <taxon>Cephus</taxon>
    </lineage>
</organism>
<dbReference type="PRINTS" id="PR00633">
    <property type="entry name" value="RCCNDNSATION"/>
</dbReference>
<proteinExistence type="predicted"/>
<evidence type="ECO:0000256" key="3">
    <source>
        <dbReference type="PROSITE-ProRule" id="PRU00235"/>
    </source>
</evidence>
<dbReference type="InterPro" id="IPR000408">
    <property type="entry name" value="Reg_chr_condens"/>
</dbReference>
<feature type="region of interest" description="Disordered" evidence="4">
    <location>
        <begin position="1097"/>
        <end position="1129"/>
    </location>
</feature>
<feature type="compositionally biased region" description="Polar residues" evidence="4">
    <location>
        <begin position="1114"/>
        <end position="1129"/>
    </location>
</feature>
<dbReference type="RefSeq" id="XP_024936809.1">
    <property type="nucleotide sequence ID" value="XM_025081041.1"/>
</dbReference>
<dbReference type="RefSeq" id="XP_015586711.1">
    <property type="nucleotide sequence ID" value="XM_015731225.2"/>
</dbReference>
<feature type="repeat" description="RCC1" evidence="3">
    <location>
        <begin position="1196"/>
        <end position="1253"/>
    </location>
</feature>
<keyword evidence="1" id="KW-0344">Guanine-nucleotide releasing factor</keyword>
<feature type="repeat" description="RCC1" evidence="3">
    <location>
        <begin position="848"/>
        <end position="902"/>
    </location>
</feature>
<evidence type="ECO:0000313" key="11">
    <source>
        <dbReference type="RefSeq" id="XP_024936808.1"/>
    </source>
</evidence>
<evidence type="ECO:0000256" key="2">
    <source>
        <dbReference type="ARBA" id="ARBA00022737"/>
    </source>
</evidence>
<dbReference type="KEGG" id="ccin:107263725"/>
<dbReference type="InterPro" id="IPR015943">
    <property type="entry name" value="WD40/YVTN_repeat-like_dom_sf"/>
</dbReference>
<dbReference type="Pfam" id="PF25390">
    <property type="entry name" value="WD40_RLD"/>
    <property type="match status" value="1"/>
</dbReference>
<evidence type="ECO:0000256" key="4">
    <source>
        <dbReference type="SAM" id="MobiDB-lite"/>
    </source>
</evidence>
<dbReference type="RefSeq" id="XP_015586712.1">
    <property type="nucleotide sequence ID" value="XM_015731226.2"/>
</dbReference>
<dbReference type="Pfam" id="PF13540">
    <property type="entry name" value="RCC1_2"/>
    <property type="match status" value="1"/>
</dbReference>
<gene>
    <name evidence="7 8 9 10 11 12" type="primary">LOC107263725</name>
</gene>
<keyword evidence="2" id="KW-0677">Repeat</keyword>
<dbReference type="PROSITE" id="PS00626">
    <property type="entry name" value="RCC1_2"/>
    <property type="match status" value="2"/>
</dbReference>
<dbReference type="RefSeq" id="XP_024936808.1">
    <property type="nucleotide sequence ID" value="XM_025081040.1"/>
</dbReference>
<feature type="region of interest" description="Disordered" evidence="4">
    <location>
        <begin position="1585"/>
        <end position="1606"/>
    </location>
</feature>
<evidence type="ECO:0000313" key="10">
    <source>
        <dbReference type="RefSeq" id="XP_015586715.1"/>
    </source>
</evidence>
<evidence type="ECO:0000313" key="8">
    <source>
        <dbReference type="RefSeq" id="XP_015586712.1"/>
    </source>
</evidence>
<feature type="domain" description="RCC1-like" evidence="5">
    <location>
        <begin position="835"/>
        <end position="1065"/>
    </location>
</feature>
<dbReference type="GeneID" id="107263725"/>
<reference evidence="7 8" key="1">
    <citation type="submission" date="2025-04" db="UniProtKB">
        <authorList>
            <consortium name="RefSeq"/>
        </authorList>
    </citation>
    <scope>IDENTIFICATION</scope>
</reference>
<dbReference type="InterPro" id="IPR009091">
    <property type="entry name" value="RCC1/BLIP-II"/>
</dbReference>
<dbReference type="SUPFAM" id="SSF50978">
    <property type="entry name" value="WD40 repeat-like"/>
    <property type="match status" value="1"/>
</dbReference>
<accession>A0AAJ7R9M7</accession>
<dbReference type="SUPFAM" id="SSF50985">
    <property type="entry name" value="RCC1/BLIP-II"/>
    <property type="match status" value="1"/>
</dbReference>
<evidence type="ECO:0000256" key="1">
    <source>
        <dbReference type="ARBA" id="ARBA00022658"/>
    </source>
</evidence>
<dbReference type="Gene3D" id="2.130.10.30">
    <property type="entry name" value="Regulator of chromosome condensation 1/beta-lactamase-inhibitor protein II"/>
    <property type="match status" value="2"/>
</dbReference>
<dbReference type="RefSeq" id="XP_015586713.1">
    <property type="nucleotide sequence ID" value="XM_015731227.2"/>
</dbReference>
<dbReference type="PANTHER" id="PTHR45982">
    <property type="entry name" value="REGULATOR OF CHROMOSOME CONDENSATION"/>
    <property type="match status" value="1"/>
</dbReference>
<feature type="compositionally biased region" description="Basic and acidic residues" evidence="4">
    <location>
        <begin position="1097"/>
        <end position="1111"/>
    </location>
</feature>
<dbReference type="InterPro" id="IPR051553">
    <property type="entry name" value="Ran_GTPase-activating"/>
</dbReference>
<dbReference type="CTD" id="43518"/>
<evidence type="ECO:0000313" key="6">
    <source>
        <dbReference type="Proteomes" id="UP000694920"/>
    </source>
</evidence>
<name>A0AAJ7R9M7_CEPCN</name>
<protein>
    <submittedName>
        <fullName evidence="7 8">Uncharacterized protein LOC107263725 isoform X1</fullName>
    </submittedName>
</protein>
<dbReference type="RefSeq" id="XP_015586715.1">
    <property type="nucleotide sequence ID" value="XM_015731229.2"/>
</dbReference>
<evidence type="ECO:0000313" key="7">
    <source>
        <dbReference type="RefSeq" id="XP_015586711.1"/>
    </source>
</evidence>
<keyword evidence="6" id="KW-1185">Reference proteome</keyword>
<dbReference type="InterPro" id="IPR058923">
    <property type="entry name" value="RCC1-like_dom"/>
</dbReference>
<feature type="region of interest" description="Disordered" evidence="4">
    <location>
        <begin position="1456"/>
        <end position="1481"/>
    </location>
</feature>
<evidence type="ECO:0000259" key="5">
    <source>
        <dbReference type="Pfam" id="PF25390"/>
    </source>
</evidence>
<sequence length="1900" mass="211119">MAEERAAEGSQASLNLLEENLFELQCLIRASEIYHSAHCEIGTKQLLAFATRNTDIGFYYLKEASSLPIIKRIPWFQAPQKAIAALCFDPSGSWLLVASVDGLLCIVPALALVDSSSTVNQKWATNDITSFTSLNSQSSYSRPSALVWWQGVIQSNDIAIIGTEHGEIVLVDLESRKQVGLTHVKGNVSSLHICQDNSLDVVSLLITNQSRQQWRLILEQRTNGYVYPLNSDKSFHPSYPLPNTNSNPNNEIKTLPATRSRLQGLKQLSVEKLAMLKQKLAETRSRSLAGPILRRDSSSSSGTEEIIQVASSKTCSEASADSLSPEPVSQDMFLAPQYTRQGQHLYTGYHSPTNHLTIHGTDVSVVPLYIHKMPPLSEDILLTQRLFYITDVQRQSLYIVSCPLSESRMEGEANFNQDSVIGHFSFESTKEFINRVYRLTDFKAKKPKKVPTETENRDALPKKVEDLNVDVPLVDTCIVVTNFAVYRVVLRKSLLTVFMDLVLQRKEVDKASRLALVFGMNVQQLLEYAGDILLSNKEFSQAVVLYKLSKCRLLKSVLKFAAAGHTSELLSCVTHCLTPPSVSELPTATRIHLSNLSVLAFTELTLRNSSQQLKHIHKDFLNFLSTNIFYDELLAINIAGQTGLWKILHHLATQRGLYAEVLDILLKAVQAFNSNNSNLLPCQSKYGLLICLSEPSLIQALLANHGLARSHMTFVSTNLTSLQIFVLQRLISLYDPTNVILRPLLIRCRARRRTTSRSSQSSQCDSLDMSEMLEETGTLLEEFIQTFLMILLTLIHKRTLHLCYNPILMRQIQLPGIEKDRDNISTNVDFRRRLLSAGFSHVALIRNGNVYTWGNAVQGCLGTGPSVIKYGPPQAVSLFKCMEVEVFSVSCGKCHSLAVTNNGVYVWGANKFGQLGLGKIVQCPSPELVSSLAQEVIVDAVAGQYHSVALTMDGRLFTWGWGVHGQLGHGNTEEKNVPTLVTSLLGIVIRHISAGHAHTMTLSADGHIYIFGSNVFGQLGNGTNNKSSLPVKVSLIPEKIMLISTGYFHNLAVSHTNKLYTWGASPQVLRLQAQAQKKSRILQQAALEKKFENLESERYDGRDNVDSKAELDQNDAQNSDTVQTKDGTTSTILMQGNLANGTRFPKSPSFRSMNIGLLEEAQTHMKPSLVDTSLVNGQIVQISTGCHHSALLTKDGSLYTWGLNLDGQIGNGTRRVVAIPTPLGYNPASILAQVPPRTNVFRGEERSVTSDTDNTNFENAQKNTDNISNFEATNYSERTDRSMINHTIKTIRVCCGSDYTVAVQPGGTVLAWGGNSMAQLGRPPAKDSRASDEKLVLLKSSRRIVRLPHAAHTAMDTPSQVPNIPTPIITYQSYDITPLAGLVRPLSVVEKVPSELTLHYVLEQFNGLYDSEKIMNKCLEMGNYQACSKLALLDRNFSEALSYQLKALNSSYLKPRENTSASKSELQEEQTDPNKDFANDESSLVKSMSQIKLVKENTELFDRHVEKNIVETLEECEAMNTTKMSTSRSLDSFRILEQELHTFNCQGGSEELCDDAKSEDISLDITEDALDDDTEANNSAVSISNVISGNDDGATSSNHDKDCKNSSEIVNTSGVMKKMEDLCSETAIRSVYKDHMGNQENYKVHEASSIVKFYMNEIEEESHSMMCEVLRSALDFWIKYNLPMQHLENVLLEHMNKLFYPLGLLLFCQNKLDENIDTNKKDGEGKSLAMMNSLSTKFCLQVCSMLLRHIGQAKPTPEYIELLSVLTAKHYGPPLTGYPGSSENQTPEQMMEGVMSTLTSDPYGPKPYIHIKDPEEVSRFLSQEEDTMVFTCGHYFPISNYQSEAVPTMEAELLMSEQVSLPCTAELLGNVMTESSKVETLCPLCIPRALQTVVKDMVEQ</sequence>
<dbReference type="Gene3D" id="2.130.10.10">
    <property type="entry name" value="YVTN repeat-like/Quinoprotein amine dehydrogenase"/>
    <property type="match status" value="1"/>
</dbReference>
<feature type="repeat" description="RCC1" evidence="3">
    <location>
        <begin position="1006"/>
        <end position="1056"/>
    </location>
</feature>
<dbReference type="PANTHER" id="PTHR45982:SF1">
    <property type="entry name" value="REGULATOR OF CHROMOSOME CONDENSATION"/>
    <property type="match status" value="1"/>
</dbReference>